<feature type="chain" id="PRO_5038676756" evidence="1">
    <location>
        <begin position="34"/>
        <end position="186"/>
    </location>
</feature>
<evidence type="ECO:0000313" key="2">
    <source>
        <dbReference type="EMBL" id="PRY65022.1"/>
    </source>
</evidence>
<reference evidence="2 3" key="1">
    <citation type="submission" date="2018-03" db="EMBL/GenBank/DDBJ databases">
        <title>Genomic Encyclopedia of Type Strains, Phase III (KMG-III): the genomes of soil and plant-associated and newly described type strains.</title>
        <authorList>
            <person name="Whitman W."/>
        </authorList>
    </citation>
    <scope>NUCLEOTIDE SEQUENCE [LARGE SCALE GENOMIC DNA]</scope>
    <source>
        <strain evidence="2 3">CGMCC 1.12484</strain>
    </source>
</reference>
<comment type="caution">
    <text evidence="2">The sequence shown here is derived from an EMBL/GenBank/DDBJ whole genome shotgun (WGS) entry which is preliminary data.</text>
</comment>
<protein>
    <submittedName>
        <fullName evidence="2">Uncharacterized protein</fullName>
    </submittedName>
</protein>
<dbReference type="AlphaFoldDB" id="A0A2T0V4C3"/>
<keyword evidence="1" id="KW-0732">Signal</keyword>
<sequence>MKKKIAVGVASLGVIFVASSAVLYGTGAAPVFAALDDANLVDSTSIVLPTPAPAAPQVEVLPRDAAATDDQIVDTAPEALSFEGLKASIPAHWSADEVANATVWLEQASIISECLAEVGYTYTFTPFWLIQPGTRPTSWESTLPEAERAAASLALWGNTGGGASYRWEDAGCHGYAVHVTGMDNAN</sequence>
<evidence type="ECO:0000256" key="1">
    <source>
        <dbReference type="SAM" id="SignalP"/>
    </source>
</evidence>
<feature type="signal peptide" evidence="1">
    <location>
        <begin position="1"/>
        <end position="33"/>
    </location>
</feature>
<dbReference type="RefSeq" id="WP_106214839.1">
    <property type="nucleotide sequence ID" value="NZ_PVTL01000011.1"/>
</dbReference>
<gene>
    <name evidence="2" type="ORF">B0I08_11139</name>
</gene>
<accession>A0A2T0V4C3</accession>
<proteinExistence type="predicted"/>
<name>A0A2T0V4C3_9MICO</name>
<dbReference type="OrthoDB" id="5124586at2"/>
<dbReference type="EMBL" id="PVTL01000011">
    <property type="protein sequence ID" value="PRY65022.1"/>
    <property type="molecule type" value="Genomic_DNA"/>
</dbReference>
<keyword evidence="3" id="KW-1185">Reference proteome</keyword>
<dbReference type="Proteomes" id="UP000237983">
    <property type="component" value="Unassembled WGS sequence"/>
</dbReference>
<evidence type="ECO:0000313" key="3">
    <source>
        <dbReference type="Proteomes" id="UP000237983"/>
    </source>
</evidence>
<organism evidence="2 3">
    <name type="scientific">Glaciihabitans tibetensis</name>
    <dbReference type="NCBI Taxonomy" id="1266600"/>
    <lineage>
        <taxon>Bacteria</taxon>
        <taxon>Bacillati</taxon>
        <taxon>Actinomycetota</taxon>
        <taxon>Actinomycetes</taxon>
        <taxon>Micrococcales</taxon>
        <taxon>Microbacteriaceae</taxon>
        <taxon>Glaciihabitans</taxon>
    </lineage>
</organism>